<proteinExistence type="predicted"/>
<evidence type="ECO:0000313" key="1">
    <source>
        <dbReference type="EMBL" id="KAH9329790.1"/>
    </source>
</evidence>
<sequence>EPASSRLLRPFVPNVPLLLGKNSSDSPDSAGSRTCGPDVPFASGLFVLILADPAGSHTSRTLVPNCPTQ</sequence>
<dbReference type="AlphaFoldDB" id="A0AA38H0C6"/>
<dbReference type="Proteomes" id="UP000824469">
    <property type="component" value="Unassembled WGS sequence"/>
</dbReference>
<reference evidence="1 2" key="1">
    <citation type="journal article" date="2021" name="Nat. Plants">
        <title>The Taxus genome provides insights into paclitaxel biosynthesis.</title>
        <authorList>
            <person name="Xiong X."/>
            <person name="Gou J."/>
            <person name="Liao Q."/>
            <person name="Li Y."/>
            <person name="Zhou Q."/>
            <person name="Bi G."/>
            <person name="Li C."/>
            <person name="Du R."/>
            <person name="Wang X."/>
            <person name="Sun T."/>
            <person name="Guo L."/>
            <person name="Liang H."/>
            <person name="Lu P."/>
            <person name="Wu Y."/>
            <person name="Zhang Z."/>
            <person name="Ro D.K."/>
            <person name="Shang Y."/>
            <person name="Huang S."/>
            <person name="Yan J."/>
        </authorList>
    </citation>
    <scope>NUCLEOTIDE SEQUENCE [LARGE SCALE GENOMIC DNA]</scope>
    <source>
        <strain evidence="1">Ta-2019</strain>
    </source>
</reference>
<comment type="caution">
    <text evidence="1">The sequence shown here is derived from an EMBL/GenBank/DDBJ whole genome shotgun (WGS) entry which is preliminary data.</text>
</comment>
<dbReference type="EMBL" id="JAHRHJ020000001">
    <property type="protein sequence ID" value="KAH9329790.1"/>
    <property type="molecule type" value="Genomic_DNA"/>
</dbReference>
<evidence type="ECO:0000313" key="2">
    <source>
        <dbReference type="Proteomes" id="UP000824469"/>
    </source>
</evidence>
<name>A0AA38H0C6_TAXCH</name>
<feature type="non-terminal residue" evidence="1">
    <location>
        <position position="69"/>
    </location>
</feature>
<accession>A0AA38H0C6</accession>
<protein>
    <submittedName>
        <fullName evidence="1">Uncharacterized protein</fullName>
    </submittedName>
</protein>
<keyword evidence="2" id="KW-1185">Reference proteome</keyword>
<feature type="non-terminal residue" evidence="1">
    <location>
        <position position="1"/>
    </location>
</feature>
<gene>
    <name evidence="1" type="ORF">KI387_001898</name>
</gene>
<organism evidence="1 2">
    <name type="scientific">Taxus chinensis</name>
    <name type="common">Chinese yew</name>
    <name type="synonym">Taxus wallichiana var. chinensis</name>
    <dbReference type="NCBI Taxonomy" id="29808"/>
    <lineage>
        <taxon>Eukaryota</taxon>
        <taxon>Viridiplantae</taxon>
        <taxon>Streptophyta</taxon>
        <taxon>Embryophyta</taxon>
        <taxon>Tracheophyta</taxon>
        <taxon>Spermatophyta</taxon>
        <taxon>Pinopsida</taxon>
        <taxon>Pinidae</taxon>
        <taxon>Conifers II</taxon>
        <taxon>Cupressales</taxon>
        <taxon>Taxaceae</taxon>
        <taxon>Taxus</taxon>
    </lineage>
</organism>